<evidence type="ECO:0000313" key="7">
    <source>
        <dbReference type="Proteomes" id="UP000517916"/>
    </source>
</evidence>
<gene>
    <name evidence="6" type="ORF">BC739_008382</name>
</gene>
<dbReference type="SUPFAM" id="SSF46689">
    <property type="entry name" value="Homeodomain-like"/>
    <property type="match status" value="1"/>
</dbReference>
<accession>A0ABR6BW54</accession>
<keyword evidence="2 4" id="KW-0238">DNA-binding</keyword>
<proteinExistence type="predicted"/>
<reference evidence="6 7" key="1">
    <citation type="submission" date="2020-08" db="EMBL/GenBank/DDBJ databases">
        <title>Genomic Encyclopedia of Archaeal and Bacterial Type Strains, Phase II (KMG-II): from individual species to whole genera.</title>
        <authorList>
            <person name="Goeker M."/>
        </authorList>
    </citation>
    <scope>NUCLEOTIDE SEQUENCE [LARGE SCALE GENOMIC DNA]</scope>
    <source>
        <strain evidence="6 7">DSM 43850</strain>
    </source>
</reference>
<keyword evidence="7" id="KW-1185">Reference proteome</keyword>
<dbReference type="RefSeq" id="WP_025354135.1">
    <property type="nucleotide sequence ID" value="NZ_BAAABQ010000097.1"/>
</dbReference>
<dbReference type="InterPro" id="IPR036271">
    <property type="entry name" value="Tet_transcr_reg_TetR-rel_C_sf"/>
</dbReference>
<dbReference type="Proteomes" id="UP000517916">
    <property type="component" value="Unassembled WGS sequence"/>
</dbReference>
<evidence type="ECO:0000259" key="5">
    <source>
        <dbReference type="PROSITE" id="PS50977"/>
    </source>
</evidence>
<dbReference type="Gene3D" id="1.10.357.10">
    <property type="entry name" value="Tetracycline Repressor, domain 2"/>
    <property type="match status" value="1"/>
</dbReference>
<sequence length="203" mass="22467">MTTASSKRPYAARLPPQERREQLLDAALLIINTDGVGAVSVDAVARTAGVTRPVVYGQFADTGDILRTLLTREEQRALAQLAELLPREPAEHDPVELFTATLDGFLRAVTAHPDTWRAILLPVDGVPPPVRRHVERADRQLRDRFAALCRWALGEREVDVELLAESLLALMKQAGRLVLAERELYPPERITAFGRAMASAFLS</sequence>
<dbReference type="SUPFAM" id="SSF48498">
    <property type="entry name" value="Tetracyclin repressor-like, C-terminal domain"/>
    <property type="match status" value="1"/>
</dbReference>
<dbReference type="InterPro" id="IPR050109">
    <property type="entry name" value="HTH-type_TetR-like_transc_reg"/>
</dbReference>
<evidence type="ECO:0000256" key="2">
    <source>
        <dbReference type="ARBA" id="ARBA00023125"/>
    </source>
</evidence>
<organism evidence="6 7">
    <name type="scientific">Kutzneria viridogrisea</name>
    <dbReference type="NCBI Taxonomy" id="47990"/>
    <lineage>
        <taxon>Bacteria</taxon>
        <taxon>Bacillati</taxon>
        <taxon>Actinomycetota</taxon>
        <taxon>Actinomycetes</taxon>
        <taxon>Pseudonocardiales</taxon>
        <taxon>Pseudonocardiaceae</taxon>
        <taxon>Kutzneria</taxon>
    </lineage>
</organism>
<evidence type="ECO:0000313" key="6">
    <source>
        <dbReference type="EMBL" id="MBA8931135.1"/>
    </source>
</evidence>
<dbReference type="EMBL" id="JACJID010000008">
    <property type="protein sequence ID" value="MBA8931135.1"/>
    <property type="molecule type" value="Genomic_DNA"/>
</dbReference>
<evidence type="ECO:0000256" key="4">
    <source>
        <dbReference type="PROSITE-ProRule" id="PRU00335"/>
    </source>
</evidence>
<name>A0ABR6BW54_9PSEU</name>
<comment type="caution">
    <text evidence="6">The sequence shown here is derived from an EMBL/GenBank/DDBJ whole genome shotgun (WGS) entry which is preliminary data.</text>
</comment>
<dbReference type="PROSITE" id="PS50977">
    <property type="entry name" value="HTH_TETR_2"/>
    <property type="match status" value="1"/>
</dbReference>
<dbReference type="PANTHER" id="PTHR30055:SF234">
    <property type="entry name" value="HTH-TYPE TRANSCRIPTIONAL REGULATOR BETI"/>
    <property type="match status" value="1"/>
</dbReference>
<evidence type="ECO:0000256" key="3">
    <source>
        <dbReference type="ARBA" id="ARBA00023163"/>
    </source>
</evidence>
<protein>
    <submittedName>
        <fullName evidence="6">AcrR family transcriptional regulator</fullName>
    </submittedName>
</protein>
<evidence type="ECO:0000256" key="1">
    <source>
        <dbReference type="ARBA" id="ARBA00023015"/>
    </source>
</evidence>
<dbReference type="InterPro" id="IPR009057">
    <property type="entry name" value="Homeodomain-like_sf"/>
</dbReference>
<dbReference type="PANTHER" id="PTHR30055">
    <property type="entry name" value="HTH-TYPE TRANSCRIPTIONAL REGULATOR RUTR"/>
    <property type="match status" value="1"/>
</dbReference>
<keyword evidence="3" id="KW-0804">Transcription</keyword>
<keyword evidence="1" id="KW-0805">Transcription regulation</keyword>
<feature type="domain" description="HTH tetR-type" evidence="5">
    <location>
        <begin position="17"/>
        <end position="77"/>
    </location>
</feature>
<dbReference type="InterPro" id="IPR001647">
    <property type="entry name" value="HTH_TetR"/>
</dbReference>
<dbReference type="Pfam" id="PF00440">
    <property type="entry name" value="TetR_N"/>
    <property type="match status" value="1"/>
</dbReference>
<feature type="DNA-binding region" description="H-T-H motif" evidence="4">
    <location>
        <begin position="40"/>
        <end position="59"/>
    </location>
</feature>